<evidence type="ECO:0000313" key="3">
    <source>
        <dbReference type="Proteomes" id="UP000219068"/>
    </source>
</evidence>
<dbReference type="InterPro" id="IPR013691">
    <property type="entry name" value="MeTrfase_14"/>
</dbReference>
<dbReference type="GO" id="GO:0032259">
    <property type="term" value="P:methylation"/>
    <property type="evidence" value="ECO:0007669"/>
    <property type="project" value="UniProtKB-KW"/>
</dbReference>
<dbReference type="Pfam" id="PF13489">
    <property type="entry name" value="Methyltransf_23"/>
    <property type="match status" value="1"/>
</dbReference>
<dbReference type="InterPro" id="IPR029063">
    <property type="entry name" value="SAM-dependent_MTases_sf"/>
</dbReference>
<name>A0A285T5S2_9PROT</name>
<proteinExistence type="predicted"/>
<reference evidence="2 3" key="1">
    <citation type="submission" date="2017-08" db="EMBL/GenBank/DDBJ databases">
        <authorList>
            <person name="de Groot N.N."/>
        </authorList>
    </citation>
    <scope>NUCLEOTIDE SEQUENCE [LARGE SCALE GENOMIC DNA]</scope>
    <source>
        <strain evidence="2 3">USBA 78</strain>
    </source>
</reference>
<protein>
    <submittedName>
        <fullName evidence="2">C-methyltransferase C-terminal domain-containing protein</fullName>
    </submittedName>
</protein>
<keyword evidence="2" id="KW-0808">Transferase</keyword>
<dbReference type="EMBL" id="OBMM01000002">
    <property type="protein sequence ID" value="SOC16722.1"/>
    <property type="molecule type" value="Genomic_DNA"/>
</dbReference>
<dbReference type="SUPFAM" id="SSF53335">
    <property type="entry name" value="S-adenosyl-L-methionine-dependent methyltransferases"/>
    <property type="match status" value="1"/>
</dbReference>
<dbReference type="GO" id="GO:0008168">
    <property type="term" value="F:methyltransferase activity"/>
    <property type="evidence" value="ECO:0007669"/>
    <property type="project" value="UniProtKB-KW"/>
</dbReference>
<organism evidence="2 3">
    <name type="scientific">Thalassospira xiamenensis</name>
    <dbReference type="NCBI Taxonomy" id="220697"/>
    <lineage>
        <taxon>Bacteria</taxon>
        <taxon>Pseudomonadati</taxon>
        <taxon>Pseudomonadota</taxon>
        <taxon>Alphaproteobacteria</taxon>
        <taxon>Rhodospirillales</taxon>
        <taxon>Thalassospiraceae</taxon>
        <taxon>Thalassospira</taxon>
    </lineage>
</organism>
<feature type="domain" description="C-methyltransferase" evidence="1">
    <location>
        <begin position="258"/>
        <end position="341"/>
    </location>
</feature>
<dbReference type="RefSeq" id="WP_249278060.1">
    <property type="nucleotide sequence ID" value="NZ_OBMM01000002.1"/>
</dbReference>
<dbReference type="AlphaFoldDB" id="A0A285T5S2"/>
<keyword evidence="2" id="KW-0489">Methyltransferase</keyword>
<gene>
    <name evidence="2" type="ORF">SAMN05428964_102399</name>
</gene>
<dbReference type="Gene3D" id="3.40.50.150">
    <property type="entry name" value="Vaccinia Virus protein VP39"/>
    <property type="match status" value="1"/>
</dbReference>
<dbReference type="Pfam" id="PF08484">
    <property type="entry name" value="Methyltransf_14"/>
    <property type="match status" value="1"/>
</dbReference>
<accession>A0A285T5S2</accession>
<evidence type="ECO:0000313" key="2">
    <source>
        <dbReference type="EMBL" id="SOC16722.1"/>
    </source>
</evidence>
<dbReference type="Gene3D" id="3.40.50.720">
    <property type="entry name" value="NAD(P)-binding Rossmann-like Domain"/>
    <property type="match status" value="1"/>
</dbReference>
<evidence type="ECO:0000259" key="1">
    <source>
        <dbReference type="Pfam" id="PF08484"/>
    </source>
</evidence>
<dbReference type="Proteomes" id="UP000219068">
    <property type="component" value="Unassembled WGS sequence"/>
</dbReference>
<sequence>MTSIERELYRIDHLPIFQNRMYDSALDGINCVRGHMRLVQNEGTGLIYNRAFQPEVMVYDSNYQNEQACSAEFRNHLENVVQIISQTFGDISILEVGCGKGYFLEMLQSCGYDVVGFDPTYEGSNSSVYKTYFSKDAGISREGIILRHVLEHIENPVKFLNFLKESNGGSGLIYIEVPCFDWIISHKAWFDIFYEHVNYFRTSDFYHMFDGVLEIGHIFGGQYIYVVADISTLREPVANPTDLVELPSDFTSGINRSTESSKVAIWGGASKGTIFSFYRNLTKKPVDIVIDINPAKQGKYLAGTGLKVLSPEDGIKLLDPGSTIYVMNSNYIEEIRNQTKNNFSLIGVDNE</sequence>